<dbReference type="Proteomes" id="UP001595692">
    <property type="component" value="Unassembled WGS sequence"/>
</dbReference>
<dbReference type="EMBL" id="JBHSAF010000014">
    <property type="protein sequence ID" value="MFC3914388.1"/>
    <property type="molecule type" value="Genomic_DNA"/>
</dbReference>
<dbReference type="Pfam" id="PF04463">
    <property type="entry name" value="2-thiour_desulf"/>
    <property type="match status" value="1"/>
</dbReference>
<dbReference type="PANTHER" id="PTHR30087:SF0">
    <property type="entry name" value="INNER MEMBRANE PROTEIN"/>
    <property type="match status" value="1"/>
</dbReference>
<dbReference type="InterPro" id="IPR013560">
    <property type="entry name" value="DUF1722"/>
</dbReference>
<keyword evidence="3" id="KW-1185">Reference proteome</keyword>
<protein>
    <submittedName>
        <fullName evidence="2">YbgA family protein</fullName>
    </submittedName>
</protein>
<dbReference type="PIRSF" id="PIRSF037004">
    <property type="entry name" value="UCP037004"/>
    <property type="match status" value="1"/>
</dbReference>
<dbReference type="InterPro" id="IPR017087">
    <property type="entry name" value="UCP037004"/>
</dbReference>
<dbReference type="PANTHER" id="PTHR30087">
    <property type="entry name" value="INNER MEMBRANE PROTEIN"/>
    <property type="match status" value="1"/>
</dbReference>
<dbReference type="InterPro" id="IPR007553">
    <property type="entry name" value="2-thiour_desulf"/>
</dbReference>
<evidence type="ECO:0000313" key="3">
    <source>
        <dbReference type="Proteomes" id="UP001595692"/>
    </source>
</evidence>
<name>A0ABV8CQE7_9GAMM</name>
<organism evidence="2 3">
    <name type="scientific">Pseudaeromonas sharmana</name>
    <dbReference type="NCBI Taxonomy" id="328412"/>
    <lineage>
        <taxon>Bacteria</taxon>
        <taxon>Pseudomonadati</taxon>
        <taxon>Pseudomonadota</taxon>
        <taxon>Gammaproteobacteria</taxon>
        <taxon>Aeromonadales</taxon>
        <taxon>Aeromonadaceae</taxon>
        <taxon>Pseudaeromonas</taxon>
    </lineage>
</organism>
<gene>
    <name evidence="2" type="ORF">ACFOSS_13060</name>
</gene>
<reference evidence="3" key="1">
    <citation type="journal article" date="2019" name="Int. J. Syst. Evol. Microbiol.">
        <title>The Global Catalogue of Microorganisms (GCM) 10K type strain sequencing project: providing services to taxonomists for standard genome sequencing and annotation.</title>
        <authorList>
            <consortium name="The Broad Institute Genomics Platform"/>
            <consortium name="The Broad Institute Genome Sequencing Center for Infectious Disease"/>
            <person name="Wu L."/>
            <person name="Ma J."/>
        </authorList>
    </citation>
    <scope>NUCLEOTIDE SEQUENCE [LARGE SCALE GENOMIC DNA]</scope>
    <source>
        <strain evidence="3">CCUG 54939</strain>
    </source>
</reference>
<dbReference type="Pfam" id="PF08349">
    <property type="entry name" value="DUF1722"/>
    <property type="match status" value="1"/>
</dbReference>
<dbReference type="RefSeq" id="WP_377153205.1">
    <property type="nucleotide sequence ID" value="NZ_JBHSAF010000014.1"/>
</dbReference>
<accession>A0ABV8CQE7</accession>
<evidence type="ECO:0000259" key="1">
    <source>
        <dbReference type="Pfam" id="PF08349"/>
    </source>
</evidence>
<evidence type="ECO:0000313" key="2">
    <source>
        <dbReference type="EMBL" id="MFC3914388.1"/>
    </source>
</evidence>
<comment type="caution">
    <text evidence="2">The sequence shown here is derived from an EMBL/GenBank/DDBJ whole genome shotgun (WGS) entry which is preliminary data.</text>
</comment>
<sequence>MVDSVISPRAEPGIVVGISACLLGHKVRYDGGHKRADFCEQILSHYFQFEPVCPEVAIGLGVPRPTIRLVQRQGETRVEAGDGSFDVTQPLTDYAMTMSQKLGHLSGYVFCAKSPSCGMERVRLYGEAAGAKVGIGVYARTLMQQLPLLPVEEDGRLNDPELRENFVMRVFAYHDWQQLCRQGVTRGRLIAFHSRYKYQLLAHHPGAYRELGRYLANMTELPLQHIAERYSAGLMQALRCRATRRNHTNVLQHLQGYFKKQLTAAQKAELQGSIDKYRRGILPLMAPMTLLQHYLREYPNAYLQQQVYLHPYPEELALRYGL</sequence>
<proteinExistence type="predicted"/>
<feature type="domain" description="DUF1722" evidence="1">
    <location>
        <begin position="197"/>
        <end position="313"/>
    </location>
</feature>